<sequence length="45" mass="5479">MPMVCRVLWTRSRTSEANQASWTRVRRMFLTNTKQTWWPCRFATS</sequence>
<dbReference type="EMBL" id="ANJA01002580">
    <property type="protein sequence ID" value="ETO69128.1"/>
    <property type="molecule type" value="Genomic_DNA"/>
</dbReference>
<proteinExistence type="predicted"/>
<evidence type="ECO:0000313" key="2">
    <source>
        <dbReference type="Proteomes" id="UP000028582"/>
    </source>
</evidence>
<accession>A0A080ZR67</accession>
<organism evidence="1 2">
    <name type="scientific">Phytophthora nicotianae P1976</name>
    <dbReference type="NCBI Taxonomy" id="1317066"/>
    <lineage>
        <taxon>Eukaryota</taxon>
        <taxon>Sar</taxon>
        <taxon>Stramenopiles</taxon>
        <taxon>Oomycota</taxon>
        <taxon>Peronosporomycetes</taxon>
        <taxon>Peronosporales</taxon>
        <taxon>Peronosporaceae</taxon>
        <taxon>Phytophthora</taxon>
    </lineage>
</organism>
<comment type="caution">
    <text evidence="1">The sequence shown here is derived from an EMBL/GenBank/DDBJ whole genome shotgun (WGS) entry which is preliminary data.</text>
</comment>
<reference evidence="1 2" key="1">
    <citation type="submission" date="2013-11" db="EMBL/GenBank/DDBJ databases">
        <title>The Genome Sequence of Phytophthora parasitica P1976.</title>
        <authorList>
            <consortium name="The Broad Institute Genomics Platform"/>
            <person name="Russ C."/>
            <person name="Tyler B."/>
            <person name="Panabieres F."/>
            <person name="Shan W."/>
            <person name="Tripathy S."/>
            <person name="Grunwald N."/>
            <person name="Machado M."/>
            <person name="Johnson C.S."/>
            <person name="Walker B."/>
            <person name="Young S."/>
            <person name="Zeng Q."/>
            <person name="Gargeya S."/>
            <person name="Fitzgerald M."/>
            <person name="Haas B."/>
            <person name="Abouelleil A."/>
            <person name="Allen A.W."/>
            <person name="Alvarado L."/>
            <person name="Arachchi H.M."/>
            <person name="Berlin A.M."/>
            <person name="Chapman S.B."/>
            <person name="Gainer-Dewar J."/>
            <person name="Goldberg J."/>
            <person name="Griggs A."/>
            <person name="Gujja S."/>
            <person name="Hansen M."/>
            <person name="Howarth C."/>
            <person name="Imamovic A."/>
            <person name="Ireland A."/>
            <person name="Larimer J."/>
            <person name="McCowan C."/>
            <person name="Murphy C."/>
            <person name="Pearson M."/>
            <person name="Poon T.W."/>
            <person name="Priest M."/>
            <person name="Roberts A."/>
            <person name="Saif S."/>
            <person name="Shea T."/>
            <person name="Sisk P."/>
            <person name="Sykes S."/>
            <person name="Wortman J."/>
            <person name="Nusbaum C."/>
            <person name="Birren B."/>
        </authorList>
    </citation>
    <scope>NUCLEOTIDE SEQUENCE [LARGE SCALE GENOMIC DNA]</scope>
    <source>
        <strain evidence="1 2">P1976</strain>
    </source>
</reference>
<dbReference type="AlphaFoldDB" id="A0A080ZR67"/>
<gene>
    <name evidence="1" type="ORF">F444_14196</name>
</gene>
<protein>
    <submittedName>
        <fullName evidence="1">Uncharacterized protein</fullName>
    </submittedName>
</protein>
<evidence type="ECO:0000313" key="1">
    <source>
        <dbReference type="EMBL" id="ETO69128.1"/>
    </source>
</evidence>
<name>A0A080ZR67_PHYNI</name>
<dbReference type="Proteomes" id="UP000028582">
    <property type="component" value="Unassembled WGS sequence"/>
</dbReference>